<organism evidence="2 3">
    <name type="scientific">Holothuria leucospilota</name>
    <name type="common">Black long sea cucumber</name>
    <name type="synonym">Mertensiothuria leucospilota</name>
    <dbReference type="NCBI Taxonomy" id="206669"/>
    <lineage>
        <taxon>Eukaryota</taxon>
        <taxon>Metazoa</taxon>
        <taxon>Echinodermata</taxon>
        <taxon>Eleutherozoa</taxon>
        <taxon>Echinozoa</taxon>
        <taxon>Holothuroidea</taxon>
        <taxon>Aspidochirotacea</taxon>
        <taxon>Aspidochirotida</taxon>
        <taxon>Holothuriidae</taxon>
        <taxon>Holothuria</taxon>
    </lineage>
</organism>
<dbReference type="PANTHER" id="PTHR37162">
    <property type="entry name" value="HAT FAMILY DIMERISATION DOMAINCONTAINING PROTEIN-RELATED"/>
    <property type="match status" value="1"/>
</dbReference>
<name>A0A9Q1C274_HOLLE</name>
<dbReference type="EMBL" id="JAIZAY010000008">
    <property type="protein sequence ID" value="KAJ8036893.1"/>
    <property type="molecule type" value="Genomic_DNA"/>
</dbReference>
<reference evidence="2" key="1">
    <citation type="submission" date="2021-10" db="EMBL/GenBank/DDBJ databases">
        <title>Tropical sea cucumber genome reveals ecological adaptation and Cuvierian tubules defense mechanism.</title>
        <authorList>
            <person name="Chen T."/>
        </authorList>
    </citation>
    <scope>NUCLEOTIDE SEQUENCE</scope>
    <source>
        <strain evidence="2">Nanhai2018</strain>
        <tissue evidence="2">Muscle</tissue>
    </source>
</reference>
<evidence type="ECO:0000313" key="2">
    <source>
        <dbReference type="EMBL" id="KAJ8036893.1"/>
    </source>
</evidence>
<dbReference type="Pfam" id="PF05699">
    <property type="entry name" value="Dimer_Tnp_hAT"/>
    <property type="match status" value="1"/>
</dbReference>
<comment type="caution">
    <text evidence="2">The sequence shown here is derived from an EMBL/GenBank/DDBJ whole genome shotgun (WGS) entry which is preliminary data.</text>
</comment>
<dbReference type="Proteomes" id="UP001152320">
    <property type="component" value="Chromosome 8"/>
</dbReference>
<feature type="domain" description="HAT C-terminal dimerisation" evidence="1">
    <location>
        <begin position="554"/>
        <end position="633"/>
    </location>
</feature>
<accession>A0A9Q1C274</accession>
<dbReference type="InterPro" id="IPR008906">
    <property type="entry name" value="HATC_C_dom"/>
</dbReference>
<gene>
    <name evidence="2" type="ORF">HOLleu_17551</name>
</gene>
<protein>
    <recommendedName>
        <fullName evidence="1">HAT C-terminal dimerisation domain-containing protein</fullName>
    </recommendedName>
</protein>
<dbReference type="SUPFAM" id="SSF53098">
    <property type="entry name" value="Ribonuclease H-like"/>
    <property type="match status" value="1"/>
</dbReference>
<dbReference type="GO" id="GO:0046983">
    <property type="term" value="F:protein dimerization activity"/>
    <property type="evidence" value="ECO:0007669"/>
    <property type="project" value="InterPro"/>
</dbReference>
<keyword evidence="3" id="KW-1185">Reference proteome</keyword>
<dbReference type="OrthoDB" id="6159421at2759"/>
<evidence type="ECO:0000313" key="3">
    <source>
        <dbReference type="Proteomes" id="UP001152320"/>
    </source>
</evidence>
<proteinExistence type="predicted"/>
<dbReference type="PANTHER" id="PTHR37162:SF1">
    <property type="entry name" value="BED-TYPE DOMAIN-CONTAINING PROTEIN"/>
    <property type="match status" value="1"/>
</dbReference>
<sequence length="682" mass="77496">MSEEVEERKRKRVKYEVKFSDGWLSNPLFKDFLQKKKDGDKYVPYCAKCKVNISLGKSAIVRHMECKSHQEAKKRFQEVGKSQSSIQSFCRSTSSDAISKMEIKLCSFLAENNLPLSLSDDLVALLKSLFPNDDTLKGVTLGKQKATNTVRQTLGFYYMKENIDILKSRKFSIIIDETTDSSTQSQMAVLATYFDEINFRMSLIFVDLISMPDGKADTIYNTVLQCFKDKNIPMKNIIGVCADTCNVMFGAHHSVAQLLVKNHPWIITIKCSCHLIHLCASHASKILPKSIEDLCRNVYSYFRLSSQRCDAFKEFQDFLNLDQHQMLMAGQTRWLSMKMCVDRLLEQYEALKLYFRGAALEDPSHTNDAIAKSLNNVFTQAYLEFMSYNLGRLTSFNTLFQSEIPLLHQLKGEVTKLISGLIGDFMDLSYVRQMDPLKIDVSLEGHHVPLDKVYTGIKATCTIQSIVADLGSDHPDVKLFQMHCKGFLVECVKQIQSRFSNLDQLDFLKCLEPRVANNLSIPSLGLIFKQLPYLDSVAAAQAADTEWGEQAMLHPTLNETMSVYDYWKTLFQLKDGQGNVMFPNLRKIVPVLLSLPFSNAAVERVFSQLKLIKNDHRSCLKQESLLGLLVTKFSLKQQGKMQAAQMDPSKTMLQLHSKMKSNADDAEVAELRKTFLAQQESQ</sequence>
<evidence type="ECO:0000259" key="1">
    <source>
        <dbReference type="Pfam" id="PF05699"/>
    </source>
</evidence>
<dbReference type="AlphaFoldDB" id="A0A9Q1C274"/>
<dbReference type="InterPro" id="IPR012337">
    <property type="entry name" value="RNaseH-like_sf"/>
</dbReference>